<proteinExistence type="predicted"/>
<dbReference type="InterPro" id="IPR006311">
    <property type="entry name" value="TAT_signal"/>
</dbReference>
<name>A0A7V8VDB4_9BACT</name>
<dbReference type="PANTHER" id="PTHR43737">
    <property type="entry name" value="BLL7424 PROTEIN"/>
    <property type="match status" value="1"/>
</dbReference>
<accession>A0A7V8VDB4</accession>
<dbReference type="Gene3D" id="3.40.720.10">
    <property type="entry name" value="Alkaline Phosphatase, subunit A"/>
    <property type="match status" value="1"/>
</dbReference>
<dbReference type="EMBL" id="JACEFB010000003">
    <property type="protein sequence ID" value="MBA2225915.1"/>
    <property type="molecule type" value="Genomic_DNA"/>
</dbReference>
<dbReference type="AlphaFoldDB" id="A0A7V8VDB4"/>
<dbReference type="InterPro" id="IPR010869">
    <property type="entry name" value="DUF1501"/>
</dbReference>
<organism evidence="1 2">
    <name type="scientific">Thermogemmata fonticola</name>
    <dbReference type="NCBI Taxonomy" id="2755323"/>
    <lineage>
        <taxon>Bacteria</taxon>
        <taxon>Pseudomonadati</taxon>
        <taxon>Planctomycetota</taxon>
        <taxon>Planctomycetia</taxon>
        <taxon>Gemmatales</taxon>
        <taxon>Gemmataceae</taxon>
        <taxon>Thermogemmata</taxon>
    </lineage>
</organism>
<dbReference type="InterPro" id="IPR017850">
    <property type="entry name" value="Alkaline_phosphatase_core_sf"/>
</dbReference>
<dbReference type="Proteomes" id="UP000542342">
    <property type="component" value="Unassembled WGS sequence"/>
</dbReference>
<dbReference type="SUPFAM" id="SSF53649">
    <property type="entry name" value="Alkaline phosphatase-like"/>
    <property type="match status" value="1"/>
</dbReference>
<evidence type="ECO:0000313" key="1">
    <source>
        <dbReference type="EMBL" id="MBA2225915.1"/>
    </source>
</evidence>
<keyword evidence="2" id="KW-1185">Reference proteome</keyword>
<dbReference type="PROSITE" id="PS51318">
    <property type="entry name" value="TAT"/>
    <property type="match status" value="1"/>
</dbReference>
<sequence length="425" mass="46580">MLPELFGPKSRREFLRWTAAGVFAPSLSGWLPVLANAAPTGGKGKARACILLWMDGGPSHKDTFDPKPDSRGAGEFKTIPTKIPGVHISEHLPRIAQTLDKGVIVRSMTTPEGAHARAKYYMHTGYREGQGGIIHPAIGAIVAKEIGNPDSAMPNYVAINSRTYGAGFLGPRHQPLLITDPNRGVEDLKAAVAASQLQRRLNLLDKMERAFHRDYDAEVIYDHHTTYQRAFQLMYSQQAKAFDLSAEPASSRSKYGSGRFADAVLMARRLVEVGVPFVEVSLGGWDTHQNNFTRVKTLSAQIDTPIAALIDDLKDRGLLDSTLIVWMGEFGRTPHINNRGPNPGRDHYPRAWSTVLWGGGIRGGGTVGKTDKEGATVVERPVTAQDFLATICELLGIDYNRQNETPNGRPIRIVEKANPFTSLIV</sequence>
<dbReference type="PANTHER" id="PTHR43737:SF1">
    <property type="entry name" value="DUF1501 DOMAIN-CONTAINING PROTEIN"/>
    <property type="match status" value="1"/>
</dbReference>
<evidence type="ECO:0000313" key="2">
    <source>
        <dbReference type="Proteomes" id="UP000542342"/>
    </source>
</evidence>
<gene>
    <name evidence="1" type="ORF">H0921_07045</name>
</gene>
<comment type="caution">
    <text evidence="1">The sequence shown here is derived from an EMBL/GenBank/DDBJ whole genome shotgun (WGS) entry which is preliminary data.</text>
</comment>
<dbReference type="RefSeq" id="WP_194537343.1">
    <property type="nucleotide sequence ID" value="NZ_JACEFB010000003.1"/>
</dbReference>
<protein>
    <submittedName>
        <fullName evidence="1">DUF1501 domain-containing protein</fullName>
    </submittedName>
</protein>
<dbReference type="Pfam" id="PF07394">
    <property type="entry name" value="DUF1501"/>
    <property type="match status" value="1"/>
</dbReference>
<reference evidence="1 2" key="1">
    <citation type="submission" date="2020-07" db="EMBL/GenBank/DDBJ databases">
        <title>Thermogemmata thermophila gen. nov., sp. nov., a novel moderate thermophilic planctomycete from a Kamchatka hot spring.</title>
        <authorList>
            <person name="Elcheninov A.G."/>
            <person name="Podosokorskaya O.A."/>
            <person name="Kovaleva O.L."/>
            <person name="Novikov A."/>
            <person name="Bonch-Osmolovskaya E.A."/>
            <person name="Toshchakov S.V."/>
            <person name="Kublanov I.V."/>
        </authorList>
    </citation>
    <scope>NUCLEOTIDE SEQUENCE [LARGE SCALE GENOMIC DNA]</scope>
    <source>
        <strain evidence="1 2">2918</strain>
    </source>
</reference>